<reference evidence="2" key="1">
    <citation type="submission" date="2021-10" db="EMBL/GenBank/DDBJ databases">
        <title>Anaerobic single-cell dispensing facilitates the cultivation of human gut bacteria.</title>
        <authorList>
            <person name="Afrizal A."/>
        </authorList>
    </citation>
    <scope>NUCLEOTIDE SEQUENCE</scope>
    <source>
        <strain evidence="2">CLA-AA-H204</strain>
    </source>
</reference>
<organism evidence="2 3">
    <name type="scientific">Roseburia amylophila</name>
    <dbReference type="NCBI Taxonomy" id="2981794"/>
    <lineage>
        <taxon>Bacteria</taxon>
        <taxon>Bacillati</taxon>
        <taxon>Bacillota</taxon>
        <taxon>Clostridia</taxon>
        <taxon>Lachnospirales</taxon>
        <taxon>Lachnospiraceae</taxon>
        <taxon>Roseburia</taxon>
    </lineage>
</organism>
<dbReference type="InterPro" id="IPR008984">
    <property type="entry name" value="SMAD_FHA_dom_sf"/>
</dbReference>
<dbReference type="EMBL" id="JAJEQW010000002">
    <property type="protein sequence ID" value="MCC2241427.1"/>
    <property type="molecule type" value="Genomic_DNA"/>
</dbReference>
<dbReference type="InterPro" id="IPR045962">
    <property type="entry name" value="DUF6382"/>
</dbReference>
<dbReference type="Proteomes" id="UP001198893">
    <property type="component" value="Unassembled WGS sequence"/>
</dbReference>
<evidence type="ECO:0000259" key="1">
    <source>
        <dbReference type="PROSITE" id="PS50006"/>
    </source>
</evidence>
<gene>
    <name evidence="2" type="ORF">LKD47_03785</name>
</gene>
<dbReference type="Pfam" id="PF00498">
    <property type="entry name" value="FHA"/>
    <property type="match status" value="1"/>
</dbReference>
<dbReference type="RefSeq" id="WP_227709709.1">
    <property type="nucleotide sequence ID" value="NZ_JAJEQW010000002.1"/>
</dbReference>
<comment type="caution">
    <text evidence="2">The sequence shown here is derived from an EMBL/GenBank/DDBJ whole genome shotgun (WGS) entry which is preliminary data.</text>
</comment>
<sequence>MEICYKRNLNQSYMFITSDPAYSGYQIHMCRQNHIHNLLQFEPVVSEGETQFRYEITGKRSLDHVLESSDFAIEMFAKMLETLLGICQEIRPYLLEEEGILLDPESIYLENGTKKFYFTYCPGRQEPVTEGFRKLMEYLLAKINHEDEQMVLASYEAYQKSTEEGFSLGEILRILYQYRQQDVEDYVPVRQKSVSSKKVEALQKGIMPWEQEKKDAAVEEKPITKKKKGYWKKYEIDTIEKDDEYYKKDAQSRGWNMAMEEKLQECIAAISRIPAFLTGKINHEKEEEPIVCTPMDYKEMQEENPTVYLGTERAPEGVLRYDGKEDISNIRMEYFPFIIGSSEQADGNVCIQGVSRMHARITREKEDYYVEDLNSMNGTWLNGKMLAYREKEQLCMNDVIQLGRERFTFL</sequence>
<evidence type="ECO:0000313" key="3">
    <source>
        <dbReference type="Proteomes" id="UP001198893"/>
    </source>
</evidence>
<proteinExistence type="predicted"/>
<name>A0AAW4WHZ6_9FIRM</name>
<dbReference type="SUPFAM" id="SSF49879">
    <property type="entry name" value="SMAD/FHA domain"/>
    <property type="match status" value="1"/>
</dbReference>
<dbReference type="Pfam" id="PF19909">
    <property type="entry name" value="DUF6382"/>
    <property type="match status" value="1"/>
</dbReference>
<accession>A0AAW4WHZ6</accession>
<dbReference type="Gene3D" id="2.60.200.20">
    <property type="match status" value="1"/>
</dbReference>
<dbReference type="CDD" id="cd00060">
    <property type="entry name" value="FHA"/>
    <property type="match status" value="1"/>
</dbReference>
<feature type="domain" description="FHA" evidence="1">
    <location>
        <begin position="337"/>
        <end position="386"/>
    </location>
</feature>
<dbReference type="AlphaFoldDB" id="A0AAW4WHZ6"/>
<dbReference type="SMART" id="SM00240">
    <property type="entry name" value="FHA"/>
    <property type="match status" value="1"/>
</dbReference>
<dbReference type="PROSITE" id="PS50006">
    <property type="entry name" value="FHA_DOMAIN"/>
    <property type="match status" value="1"/>
</dbReference>
<evidence type="ECO:0000313" key="2">
    <source>
        <dbReference type="EMBL" id="MCC2241427.1"/>
    </source>
</evidence>
<dbReference type="InterPro" id="IPR000253">
    <property type="entry name" value="FHA_dom"/>
</dbReference>
<protein>
    <submittedName>
        <fullName evidence="2">FHA domain-containing protein</fullName>
    </submittedName>
</protein>